<feature type="domain" description="CNH" evidence="7">
    <location>
        <begin position="413"/>
        <end position="793"/>
    </location>
</feature>
<dbReference type="InterPro" id="IPR001180">
    <property type="entry name" value="CNH_dom"/>
</dbReference>
<dbReference type="PANTHER" id="PTHR48012:SF18">
    <property type="entry name" value="HAPPYHOUR, ISOFORM A"/>
    <property type="match status" value="1"/>
</dbReference>
<feature type="compositionally biased region" description="Low complexity" evidence="5">
    <location>
        <begin position="876"/>
        <end position="890"/>
    </location>
</feature>
<sequence>MSTANQVAQFGKKFPILLRTPSPKGQVELIETIGKGNYGYVYKGRLINSNEIAAVKVVVLKEDELKETLLEMEILKACNHPNITRYMGLFLKGLDLWICMELCSGGALDSIYRAIKKPFTEDQIAAIIYESVVGLDYLHNQVALIHRDIKAGNLLLTENGELKLADFGVSAKLKGPNGTARTFIGTPYWMAPEVINCDPESPSSQNARYDSKADIWSIGITAIEIADKNPPLSDIHPMRALHLIPNSNLGLAKPKNWTKVFVDFIACCLVKDPVKRPSAKEILQHPFMVKAAGLPRQKLMAELVNKAKVAKERKKAGLDAVDDEDEEQEKKQAIPDKDIKEHLTLAKIAAEKTKEAQKLQQQQPNPATPIIVAAPAANEVVKPEILSSEFPGFIEEGTVSNRVLTPALMGGIMKDIYGADILDQKFVLIATERGLFFNEVNTPRIEPIPLIRNIRFKQVQVLSDYNCLIALSGRHNHVRQYKLSSIRKLIYYLLGMSPAVLARSNMDSGESKFGGPEIPNGDDDEYKVLNDANIIEDEATLIAKWTNDYIKILATKESTFFLIQRTETSIYLGVLFSRDIILFEWAKDPYLRFMKLKAFWLPEAPKFMNLITDGLTVREVYMAYSAEANLVQVSDSKVIEVDVHREFQKSAAATGASRPRWHSFNQIPFSDAKRNELKSLSRPNSTVNRKLVAVAGSGNVASAVVDRYFLATYHRLTRVVDIWSQPMMGSGVGGWQNGVTWLEAPNQIVMRPVDQVIAVGKQSIEVADWRSAQLLQTFKVDSSATIKVLNDNPGSFLVLIDRGRKGAALFHMKEKLKMEEPAPTTALNATTVDQVTSGVAAINFQQPPPNQSTYTRRQLPQVPPPQIGRTDTQTRLSPQASAASLQQLAPRPHTAGSEVVATPRQHHVVQSPEYSRPISGNSRSGSTTSQTERPNSQTFVPPPQPTVLQQQQAFVPAAPPPGFPPAQFQPSQYDPRYAQYYAQQQQQYQQYYAQQQAYGGVPIPGQLPYDPRYATPQYDPRYNYPHQQQQQYYGAPPPGNPPHDPNGSRRGSGSQR</sequence>
<dbReference type="InterPro" id="IPR008271">
    <property type="entry name" value="Ser/Thr_kinase_AS"/>
</dbReference>
<dbReference type="Pfam" id="PF00780">
    <property type="entry name" value="CNH"/>
    <property type="match status" value="1"/>
</dbReference>
<feature type="compositionally biased region" description="Polar residues" evidence="5">
    <location>
        <begin position="918"/>
        <end position="936"/>
    </location>
</feature>
<dbReference type="GO" id="GO:0004674">
    <property type="term" value="F:protein serine/threonine kinase activity"/>
    <property type="evidence" value="ECO:0007669"/>
    <property type="project" value="UniProtKB-EC"/>
</dbReference>
<dbReference type="PROSITE" id="PS00108">
    <property type="entry name" value="PROTEIN_KINASE_ST"/>
    <property type="match status" value="1"/>
</dbReference>
<dbReference type="InterPro" id="IPR050629">
    <property type="entry name" value="STE20/SPS1-PAK"/>
</dbReference>
<evidence type="ECO:0000313" key="8">
    <source>
        <dbReference type="EMBL" id="KAJ3130431.1"/>
    </source>
</evidence>
<dbReference type="InterPro" id="IPR000719">
    <property type="entry name" value="Prot_kinase_dom"/>
</dbReference>
<dbReference type="EC" id="2.7.11.1" evidence="1"/>
<evidence type="ECO:0000256" key="4">
    <source>
        <dbReference type="PROSITE-ProRule" id="PRU10141"/>
    </source>
</evidence>
<dbReference type="EMBL" id="JADGJH010000385">
    <property type="protein sequence ID" value="KAJ3130431.1"/>
    <property type="molecule type" value="Genomic_DNA"/>
</dbReference>
<feature type="binding site" evidence="4">
    <location>
        <position position="61"/>
    </location>
    <ligand>
        <name>ATP</name>
        <dbReference type="ChEBI" id="CHEBI:30616"/>
    </ligand>
</feature>
<dbReference type="InterPro" id="IPR017441">
    <property type="entry name" value="Protein_kinase_ATP_BS"/>
</dbReference>
<feature type="compositionally biased region" description="Low complexity" evidence="5">
    <location>
        <begin position="1020"/>
        <end position="1034"/>
    </location>
</feature>
<feature type="compositionally biased region" description="Pro residues" evidence="5">
    <location>
        <begin position="1035"/>
        <end position="1044"/>
    </location>
</feature>
<dbReference type="Pfam" id="PF00069">
    <property type="entry name" value="Pkinase"/>
    <property type="match status" value="1"/>
</dbReference>
<keyword evidence="9" id="KW-1185">Reference proteome</keyword>
<gene>
    <name evidence="8" type="ORF">HK100_008033</name>
</gene>
<dbReference type="SMART" id="SM00220">
    <property type="entry name" value="S_TKc"/>
    <property type="match status" value="1"/>
</dbReference>
<keyword evidence="3 4" id="KW-0067">ATP-binding</keyword>
<proteinExistence type="predicted"/>
<comment type="caution">
    <text evidence="8">The sequence shown here is derived from an EMBL/GenBank/DDBJ whole genome shotgun (WGS) entry which is preliminary data.</text>
</comment>
<evidence type="ECO:0000259" key="7">
    <source>
        <dbReference type="PROSITE" id="PS50219"/>
    </source>
</evidence>
<dbReference type="Gene3D" id="1.10.510.10">
    <property type="entry name" value="Transferase(Phosphotransferase) domain 1"/>
    <property type="match status" value="1"/>
</dbReference>
<feature type="region of interest" description="Disordered" evidence="5">
    <location>
        <begin position="1000"/>
        <end position="1056"/>
    </location>
</feature>
<dbReference type="AlphaFoldDB" id="A0AAD5T4D6"/>
<dbReference type="InterPro" id="IPR011009">
    <property type="entry name" value="Kinase-like_dom_sf"/>
</dbReference>
<dbReference type="PROSITE" id="PS00107">
    <property type="entry name" value="PROTEIN_KINASE_ATP"/>
    <property type="match status" value="1"/>
</dbReference>
<dbReference type="GO" id="GO:0035556">
    <property type="term" value="P:intracellular signal transduction"/>
    <property type="evidence" value="ECO:0007669"/>
    <property type="project" value="TreeGrafter"/>
</dbReference>
<feature type="region of interest" description="Disordered" evidence="5">
    <location>
        <begin position="843"/>
        <end position="944"/>
    </location>
</feature>
<dbReference type="Proteomes" id="UP001211907">
    <property type="component" value="Unassembled WGS sequence"/>
</dbReference>
<evidence type="ECO:0000256" key="5">
    <source>
        <dbReference type="SAM" id="MobiDB-lite"/>
    </source>
</evidence>
<evidence type="ECO:0000256" key="3">
    <source>
        <dbReference type="ARBA" id="ARBA00022840"/>
    </source>
</evidence>
<evidence type="ECO:0000313" key="9">
    <source>
        <dbReference type="Proteomes" id="UP001211907"/>
    </source>
</evidence>
<name>A0AAD5T4D6_9FUNG</name>
<dbReference type="PROSITE" id="PS50219">
    <property type="entry name" value="CNH"/>
    <property type="match status" value="1"/>
</dbReference>
<feature type="domain" description="Protein kinase" evidence="6">
    <location>
        <begin position="27"/>
        <end position="288"/>
    </location>
</feature>
<keyword evidence="2 4" id="KW-0547">Nucleotide-binding</keyword>
<accession>A0AAD5T4D6</accession>
<reference evidence="8" key="1">
    <citation type="submission" date="2020-05" db="EMBL/GenBank/DDBJ databases">
        <title>Phylogenomic resolution of chytrid fungi.</title>
        <authorList>
            <person name="Stajich J.E."/>
            <person name="Amses K."/>
            <person name="Simmons R."/>
            <person name="Seto K."/>
            <person name="Myers J."/>
            <person name="Bonds A."/>
            <person name="Quandt C.A."/>
            <person name="Barry K."/>
            <person name="Liu P."/>
            <person name="Grigoriev I."/>
            <person name="Longcore J.E."/>
            <person name="James T.Y."/>
        </authorList>
    </citation>
    <scope>NUCLEOTIDE SEQUENCE</scope>
    <source>
        <strain evidence="8">JEL0513</strain>
    </source>
</reference>
<dbReference type="PANTHER" id="PTHR48012">
    <property type="entry name" value="STERILE20-LIKE KINASE, ISOFORM B-RELATED"/>
    <property type="match status" value="1"/>
</dbReference>
<dbReference type="GO" id="GO:0005524">
    <property type="term" value="F:ATP binding"/>
    <property type="evidence" value="ECO:0007669"/>
    <property type="project" value="UniProtKB-UniRule"/>
</dbReference>
<dbReference type="SUPFAM" id="SSF56112">
    <property type="entry name" value="Protein kinase-like (PK-like)"/>
    <property type="match status" value="1"/>
</dbReference>
<evidence type="ECO:0000256" key="2">
    <source>
        <dbReference type="ARBA" id="ARBA00022741"/>
    </source>
</evidence>
<dbReference type="PROSITE" id="PS50011">
    <property type="entry name" value="PROTEIN_KINASE_DOM"/>
    <property type="match status" value="1"/>
</dbReference>
<evidence type="ECO:0000259" key="6">
    <source>
        <dbReference type="PROSITE" id="PS50011"/>
    </source>
</evidence>
<evidence type="ECO:0000256" key="1">
    <source>
        <dbReference type="ARBA" id="ARBA00012513"/>
    </source>
</evidence>
<dbReference type="GO" id="GO:0005737">
    <property type="term" value="C:cytoplasm"/>
    <property type="evidence" value="ECO:0007669"/>
    <property type="project" value="TreeGrafter"/>
</dbReference>
<protein>
    <recommendedName>
        <fullName evidence="1">non-specific serine/threonine protein kinase</fullName>
        <ecNumber evidence="1">2.7.11.1</ecNumber>
    </recommendedName>
</protein>
<organism evidence="8 9">
    <name type="scientific">Physocladia obscura</name>
    <dbReference type="NCBI Taxonomy" id="109957"/>
    <lineage>
        <taxon>Eukaryota</taxon>
        <taxon>Fungi</taxon>
        <taxon>Fungi incertae sedis</taxon>
        <taxon>Chytridiomycota</taxon>
        <taxon>Chytridiomycota incertae sedis</taxon>
        <taxon>Chytridiomycetes</taxon>
        <taxon>Chytridiales</taxon>
        <taxon>Chytriomycetaceae</taxon>
        <taxon>Physocladia</taxon>
    </lineage>
</organism>